<evidence type="ECO:0000313" key="1">
    <source>
        <dbReference type="EMBL" id="EWS71028.1"/>
    </source>
</evidence>
<protein>
    <submittedName>
        <fullName evidence="1">Transmembrane protein, putative</fullName>
    </submittedName>
</protein>
<gene>
    <name evidence="1" type="ORF">TTHERM_001284761</name>
</gene>
<keyword evidence="1" id="KW-0472">Membrane</keyword>
<sequence length="90" mass="10069">MSLQKTVLSLILVALSVSVLLFVVQKSTNIQRELKQYQSFSEYLPTNQQCLSDQKLCGDSAWDTSLPCCAGLVCKRIQWDTYCVSSSVDN</sequence>
<evidence type="ECO:0000313" key="2">
    <source>
        <dbReference type="Proteomes" id="UP000009168"/>
    </source>
</evidence>
<accession>W7X3N0</accession>
<dbReference type="KEGG" id="tet:TTHERM_001284761"/>
<keyword evidence="2" id="KW-1185">Reference proteome</keyword>
<name>W7X3N0_TETTS</name>
<dbReference type="GeneID" id="24442083"/>
<dbReference type="AlphaFoldDB" id="W7X3N0"/>
<dbReference type="InParanoid" id="W7X3N0"/>
<dbReference type="EMBL" id="GG662233">
    <property type="protein sequence ID" value="EWS71028.1"/>
    <property type="molecule type" value="Genomic_DNA"/>
</dbReference>
<organism evidence="1 2">
    <name type="scientific">Tetrahymena thermophila (strain SB210)</name>
    <dbReference type="NCBI Taxonomy" id="312017"/>
    <lineage>
        <taxon>Eukaryota</taxon>
        <taxon>Sar</taxon>
        <taxon>Alveolata</taxon>
        <taxon>Ciliophora</taxon>
        <taxon>Intramacronucleata</taxon>
        <taxon>Oligohymenophorea</taxon>
        <taxon>Hymenostomatida</taxon>
        <taxon>Tetrahymenina</taxon>
        <taxon>Tetrahymenidae</taxon>
        <taxon>Tetrahymena</taxon>
    </lineage>
</organism>
<keyword evidence="1" id="KW-0812">Transmembrane</keyword>
<dbReference type="RefSeq" id="XP_012656436.1">
    <property type="nucleotide sequence ID" value="XM_012800982.1"/>
</dbReference>
<reference evidence="2" key="1">
    <citation type="journal article" date="2006" name="PLoS Biol.">
        <title>Macronuclear genome sequence of the ciliate Tetrahymena thermophila, a model eukaryote.</title>
        <authorList>
            <person name="Eisen J.A."/>
            <person name="Coyne R.S."/>
            <person name="Wu M."/>
            <person name="Wu D."/>
            <person name="Thiagarajan M."/>
            <person name="Wortman J.R."/>
            <person name="Badger J.H."/>
            <person name="Ren Q."/>
            <person name="Amedeo P."/>
            <person name="Jones K.M."/>
            <person name="Tallon L.J."/>
            <person name="Delcher A.L."/>
            <person name="Salzberg S.L."/>
            <person name="Silva J.C."/>
            <person name="Haas B.J."/>
            <person name="Majoros W.H."/>
            <person name="Farzad M."/>
            <person name="Carlton J.M."/>
            <person name="Smith R.K. Jr."/>
            <person name="Garg J."/>
            <person name="Pearlman R.E."/>
            <person name="Karrer K.M."/>
            <person name="Sun L."/>
            <person name="Manning G."/>
            <person name="Elde N.C."/>
            <person name="Turkewitz A.P."/>
            <person name="Asai D.J."/>
            <person name="Wilkes D.E."/>
            <person name="Wang Y."/>
            <person name="Cai H."/>
            <person name="Collins K."/>
            <person name="Stewart B.A."/>
            <person name="Lee S.R."/>
            <person name="Wilamowska K."/>
            <person name="Weinberg Z."/>
            <person name="Ruzzo W.L."/>
            <person name="Wloga D."/>
            <person name="Gaertig J."/>
            <person name="Frankel J."/>
            <person name="Tsao C.-C."/>
            <person name="Gorovsky M.A."/>
            <person name="Keeling P.J."/>
            <person name="Waller R.F."/>
            <person name="Patron N.J."/>
            <person name="Cherry J.M."/>
            <person name="Stover N.A."/>
            <person name="Krieger C.J."/>
            <person name="del Toro C."/>
            <person name="Ryder H.F."/>
            <person name="Williamson S.C."/>
            <person name="Barbeau R.A."/>
            <person name="Hamilton E.P."/>
            <person name="Orias E."/>
        </authorList>
    </citation>
    <scope>NUCLEOTIDE SEQUENCE [LARGE SCALE GENOMIC DNA]</scope>
    <source>
        <strain evidence="2">SB210</strain>
    </source>
</reference>
<proteinExistence type="predicted"/>
<dbReference type="Proteomes" id="UP000009168">
    <property type="component" value="Unassembled WGS sequence"/>
</dbReference>